<dbReference type="InterPro" id="IPR011989">
    <property type="entry name" value="ARM-like"/>
</dbReference>
<dbReference type="AlphaFoldDB" id="A0A5N5QQB3"/>
<dbReference type="Gene3D" id="1.25.10.10">
    <property type="entry name" value="Leucine-rich Repeat Variant"/>
    <property type="match status" value="1"/>
</dbReference>
<dbReference type="GO" id="GO:0000774">
    <property type="term" value="F:adenyl-nucleotide exchange factor activity"/>
    <property type="evidence" value="ECO:0007669"/>
    <property type="project" value="TreeGrafter"/>
</dbReference>
<evidence type="ECO:0000256" key="3">
    <source>
        <dbReference type="SAM" id="MobiDB-lite"/>
    </source>
</evidence>
<organism evidence="5 6">
    <name type="scientific">Ceratobasidium theobromae</name>
    <dbReference type="NCBI Taxonomy" id="1582974"/>
    <lineage>
        <taxon>Eukaryota</taxon>
        <taxon>Fungi</taxon>
        <taxon>Dikarya</taxon>
        <taxon>Basidiomycota</taxon>
        <taxon>Agaricomycotina</taxon>
        <taxon>Agaricomycetes</taxon>
        <taxon>Cantharellales</taxon>
        <taxon>Ceratobasidiaceae</taxon>
        <taxon>Ceratobasidium</taxon>
    </lineage>
</organism>
<proteinExistence type="inferred from homology"/>
<dbReference type="Pfam" id="PF08609">
    <property type="entry name" value="Fes1"/>
    <property type="match status" value="1"/>
</dbReference>
<dbReference type="InterPro" id="IPR050693">
    <property type="entry name" value="Hsp70_NEF-Inhibitors"/>
</dbReference>
<evidence type="ECO:0000313" key="6">
    <source>
        <dbReference type="Proteomes" id="UP000383932"/>
    </source>
</evidence>
<dbReference type="Proteomes" id="UP000383932">
    <property type="component" value="Unassembled WGS sequence"/>
</dbReference>
<sequence>MEGLLKWSLQNTAEDAPPPTAERMKELDPEIIDMILGKSDAERLAIARDESREEGDRVVALDDFEMLVEQIDNANNLENLKMWEPLIELMHSPLPGVQRHAIWISGTAVQNNSTAQKEFLKRDPLPYLLSLLTSGGSGGTRSKVLYCLSGTLKHNASAVQRLHELGGWEVLKSALQDPDITVRRKTAFLINTLLLQDHKPISNAAGLHSSDGPRVHGVEGGEQLSTDGLVRQAVVDHKLIRALVEPPPYGPNGDEDARKDPEYRESVGLVLDSFGHNGGELGDAAGAVQAFREAPGAK</sequence>
<comment type="caution">
    <text evidence="5">The sequence shown here is derived from an EMBL/GenBank/DDBJ whole genome shotgun (WGS) entry which is preliminary data.</text>
</comment>
<dbReference type="PANTHER" id="PTHR19316:SF18">
    <property type="entry name" value="HSP70-BINDING PROTEIN 1"/>
    <property type="match status" value="1"/>
</dbReference>
<dbReference type="PANTHER" id="PTHR19316">
    <property type="entry name" value="PROTEIN FOLDING REGULATOR"/>
    <property type="match status" value="1"/>
</dbReference>
<evidence type="ECO:0000256" key="2">
    <source>
        <dbReference type="ARBA" id="ARBA00022737"/>
    </source>
</evidence>
<dbReference type="InterPro" id="IPR013918">
    <property type="entry name" value="Nucleotide_exch_fac_Fes1"/>
</dbReference>
<dbReference type="GO" id="GO:0005783">
    <property type="term" value="C:endoplasmic reticulum"/>
    <property type="evidence" value="ECO:0007669"/>
    <property type="project" value="TreeGrafter"/>
</dbReference>
<gene>
    <name evidence="5" type="ORF">CTheo_2843</name>
</gene>
<feature type="domain" description="Nucleotide exchange factor Fes1" evidence="4">
    <location>
        <begin position="1"/>
        <end position="77"/>
    </location>
</feature>
<keyword evidence="2" id="KW-0677">Repeat</keyword>
<evidence type="ECO:0000259" key="4">
    <source>
        <dbReference type="Pfam" id="PF08609"/>
    </source>
</evidence>
<feature type="region of interest" description="Disordered" evidence="3">
    <location>
        <begin position="1"/>
        <end position="22"/>
    </location>
</feature>
<reference evidence="5 6" key="1">
    <citation type="journal article" date="2019" name="Fungal Biol. Biotechnol.">
        <title>Draft genome sequence of fastidious pathogen Ceratobasidium theobromae, which causes vascular-streak dieback in Theobroma cacao.</title>
        <authorList>
            <person name="Ali S.S."/>
            <person name="Asman A."/>
            <person name="Shao J."/>
            <person name="Firmansyah A.P."/>
            <person name="Susilo A.W."/>
            <person name="Rosmana A."/>
            <person name="McMahon P."/>
            <person name="Junaid M."/>
            <person name="Guest D."/>
            <person name="Kheng T.Y."/>
            <person name="Meinhardt L.W."/>
            <person name="Bailey B.A."/>
        </authorList>
    </citation>
    <scope>NUCLEOTIDE SEQUENCE [LARGE SCALE GENOMIC DNA]</scope>
    <source>
        <strain evidence="5 6">CT2</strain>
    </source>
</reference>
<dbReference type="InterPro" id="IPR016024">
    <property type="entry name" value="ARM-type_fold"/>
</dbReference>
<dbReference type="OrthoDB" id="10250458at2759"/>
<protein>
    <submittedName>
        <fullName evidence="5">Hsp70 nucleotide exchange factor FES1</fullName>
    </submittedName>
</protein>
<comment type="similarity">
    <text evidence="1">Belongs to the FES1 family.</text>
</comment>
<name>A0A5N5QQB3_9AGAM</name>
<evidence type="ECO:0000256" key="1">
    <source>
        <dbReference type="ARBA" id="ARBA00011045"/>
    </source>
</evidence>
<dbReference type="SUPFAM" id="SSF48371">
    <property type="entry name" value="ARM repeat"/>
    <property type="match status" value="1"/>
</dbReference>
<evidence type="ECO:0000313" key="5">
    <source>
        <dbReference type="EMBL" id="KAB5593763.1"/>
    </source>
</evidence>
<dbReference type="EMBL" id="SSOP01000031">
    <property type="protein sequence ID" value="KAB5593763.1"/>
    <property type="molecule type" value="Genomic_DNA"/>
</dbReference>
<accession>A0A5N5QQB3</accession>
<keyword evidence="6" id="KW-1185">Reference proteome</keyword>